<dbReference type="InterPro" id="IPR018502">
    <property type="entry name" value="Annexin_repeat"/>
</dbReference>
<dbReference type="InterPro" id="IPR001464">
    <property type="entry name" value="Annexin"/>
</dbReference>
<dbReference type="GO" id="GO:0005886">
    <property type="term" value="C:plasma membrane"/>
    <property type="evidence" value="ECO:0007669"/>
    <property type="project" value="TreeGrafter"/>
</dbReference>
<sequence>MLRLYPPSAFDAYKKDKTHFSASIDAIVEKIHEACDGIGTDDQALVKLIGPLSPNDRALVSLRYKDLHGQTLRELIKGETSGNFGYLLQLITFSLPQAEAYIVFHAMKGAGTSDHLLYSVLMGRSNEEIGLLKKAFYDMYDTDLSVAISDEISGDFLAVIMKALQEPMVEYKASFHTKEKAAEDAELIYKAGEGKWGTDENGFLKVLLSSPPEHLRNIDAAYQAKYKHDLVHVIESEFSGSDCAALTFFVRISLNAWPFLAEHIEGTMAGIGTDSTALSAAIVRYNSYLGYVMPVYEKKYKMTLQDRIKGETSGEYQELLLHLLEAPRPVGNFA</sequence>
<dbReference type="OMA" id="VRGPLMQ"/>
<comment type="similarity">
    <text evidence="1">Belongs to the annexin family.</text>
</comment>
<keyword evidence="5" id="KW-1185">Reference proteome</keyword>
<dbReference type="PROSITE" id="PS51897">
    <property type="entry name" value="ANNEXIN_2"/>
    <property type="match status" value="3"/>
</dbReference>
<dbReference type="InterPro" id="IPR037104">
    <property type="entry name" value="Annexin_sf"/>
</dbReference>
<dbReference type="OrthoDB" id="37886at2759"/>
<name>A0A0P1B4Z6_PLAHL</name>
<dbReference type="PANTHER" id="PTHR10502">
    <property type="entry name" value="ANNEXIN"/>
    <property type="match status" value="1"/>
</dbReference>
<protein>
    <submittedName>
        <fullName evidence="4">Annexin family</fullName>
    </submittedName>
</protein>
<dbReference type="GO" id="GO:0005544">
    <property type="term" value="F:calcium-dependent phospholipid binding"/>
    <property type="evidence" value="ECO:0007669"/>
    <property type="project" value="InterPro"/>
</dbReference>
<dbReference type="SMART" id="SM00335">
    <property type="entry name" value="ANX"/>
    <property type="match status" value="4"/>
</dbReference>
<dbReference type="PANTHER" id="PTHR10502:SF102">
    <property type="entry name" value="ANNEXIN B11"/>
    <property type="match status" value="1"/>
</dbReference>
<dbReference type="PRINTS" id="PR00196">
    <property type="entry name" value="ANNEXIN"/>
</dbReference>
<keyword evidence="3" id="KW-0041">Annexin</keyword>
<evidence type="ECO:0000256" key="2">
    <source>
        <dbReference type="ARBA" id="ARBA00022737"/>
    </source>
</evidence>
<dbReference type="Pfam" id="PF00191">
    <property type="entry name" value="Annexin"/>
    <property type="match status" value="4"/>
</dbReference>
<organism evidence="4 5">
    <name type="scientific">Plasmopara halstedii</name>
    <name type="common">Downy mildew of sunflower</name>
    <dbReference type="NCBI Taxonomy" id="4781"/>
    <lineage>
        <taxon>Eukaryota</taxon>
        <taxon>Sar</taxon>
        <taxon>Stramenopiles</taxon>
        <taxon>Oomycota</taxon>
        <taxon>Peronosporomycetes</taxon>
        <taxon>Peronosporales</taxon>
        <taxon>Peronosporaceae</taxon>
        <taxon>Plasmopara</taxon>
    </lineage>
</organism>
<dbReference type="AlphaFoldDB" id="A0A0P1B4Z6"/>
<evidence type="ECO:0000256" key="1">
    <source>
        <dbReference type="ARBA" id="ARBA00007831"/>
    </source>
</evidence>
<dbReference type="GO" id="GO:0005509">
    <property type="term" value="F:calcium ion binding"/>
    <property type="evidence" value="ECO:0007669"/>
    <property type="project" value="InterPro"/>
</dbReference>
<dbReference type="Gene3D" id="1.10.220.10">
    <property type="entry name" value="Annexin"/>
    <property type="match status" value="4"/>
</dbReference>
<dbReference type="Proteomes" id="UP000054928">
    <property type="component" value="Unassembled WGS sequence"/>
</dbReference>
<evidence type="ECO:0000313" key="5">
    <source>
        <dbReference type="Proteomes" id="UP000054928"/>
    </source>
</evidence>
<evidence type="ECO:0000313" key="4">
    <source>
        <dbReference type="EMBL" id="CEG48807.1"/>
    </source>
</evidence>
<proteinExistence type="inferred from homology"/>
<keyword evidence="2" id="KW-0677">Repeat</keyword>
<evidence type="ECO:0000256" key="3">
    <source>
        <dbReference type="ARBA" id="ARBA00023216"/>
    </source>
</evidence>
<reference evidence="5" key="1">
    <citation type="submission" date="2014-09" db="EMBL/GenBank/DDBJ databases">
        <authorList>
            <person name="Sharma Rahul"/>
            <person name="Thines Marco"/>
        </authorList>
    </citation>
    <scope>NUCLEOTIDE SEQUENCE [LARGE SCALE GENOMIC DNA]</scope>
</reference>
<dbReference type="GO" id="GO:0005737">
    <property type="term" value="C:cytoplasm"/>
    <property type="evidence" value="ECO:0007669"/>
    <property type="project" value="TreeGrafter"/>
</dbReference>
<dbReference type="RefSeq" id="XP_024585176.1">
    <property type="nucleotide sequence ID" value="XM_024719926.1"/>
</dbReference>
<dbReference type="GeneID" id="36401662"/>
<dbReference type="GO" id="GO:0001786">
    <property type="term" value="F:phosphatidylserine binding"/>
    <property type="evidence" value="ECO:0007669"/>
    <property type="project" value="TreeGrafter"/>
</dbReference>
<dbReference type="STRING" id="4781.A0A0P1B4Z6"/>
<dbReference type="SUPFAM" id="SSF47874">
    <property type="entry name" value="Annexin"/>
    <property type="match status" value="1"/>
</dbReference>
<accession>A0A0P1B4Z6</accession>
<dbReference type="EMBL" id="CCYD01003042">
    <property type="protein sequence ID" value="CEG48807.1"/>
    <property type="molecule type" value="Genomic_DNA"/>
</dbReference>